<name>A0A382VVW5_9ZZZZ</name>
<dbReference type="GO" id="GO:0003723">
    <property type="term" value="F:RNA binding"/>
    <property type="evidence" value="ECO:0007669"/>
    <property type="project" value="InterPro"/>
</dbReference>
<dbReference type="AlphaFoldDB" id="A0A382VVW5"/>
<sequence length="192" mass="21800">AQFANENKISMPFLTQEVGSFSEETLNNRENLTFSQAFQATRGFKRSKISTKPLLHAGLGLSSYVRVTSPIRRYLDLLVHQQLIRFINKLPTLSDAQLKERIKTINVAMPKVNKATRQSIEHFKCLYLKQNNSWHGKGVVVELHGDKATVLIPDIAMMTQIKLSSNAQLEDEIKLKVSSINLVHRSIDFKPL</sequence>
<dbReference type="GO" id="GO:0000175">
    <property type="term" value="F:3'-5'-RNA exonuclease activity"/>
    <property type="evidence" value="ECO:0007669"/>
    <property type="project" value="TreeGrafter"/>
</dbReference>
<organism evidence="3">
    <name type="scientific">marine metagenome</name>
    <dbReference type="NCBI Taxonomy" id="408172"/>
    <lineage>
        <taxon>unclassified sequences</taxon>
        <taxon>metagenomes</taxon>
        <taxon>ecological metagenomes</taxon>
    </lineage>
</organism>
<evidence type="ECO:0000259" key="1">
    <source>
        <dbReference type="Pfam" id="PF00773"/>
    </source>
</evidence>
<feature type="domain" description="RNase II-type exonuclease C-terminal S1" evidence="2">
    <location>
        <begin position="134"/>
        <end position="191"/>
    </location>
</feature>
<evidence type="ECO:0000313" key="3">
    <source>
        <dbReference type="EMBL" id="SVD50643.1"/>
    </source>
</evidence>
<dbReference type="Pfam" id="PF18614">
    <property type="entry name" value="RNase_II_C_S1"/>
    <property type="match status" value="1"/>
</dbReference>
<dbReference type="Gene3D" id="2.40.50.140">
    <property type="entry name" value="Nucleic acid-binding proteins"/>
    <property type="match status" value="1"/>
</dbReference>
<dbReference type="InterPro" id="IPR050180">
    <property type="entry name" value="RNR_Ribonuclease"/>
</dbReference>
<dbReference type="PANTHER" id="PTHR23355">
    <property type="entry name" value="RIBONUCLEASE"/>
    <property type="match status" value="1"/>
</dbReference>
<dbReference type="PANTHER" id="PTHR23355:SF42">
    <property type="entry name" value="RIBONUCLEASE II, CHLOROPLASTIC_MITOCHONDRIAL"/>
    <property type="match status" value="1"/>
</dbReference>
<dbReference type="EMBL" id="UINC01155028">
    <property type="protein sequence ID" value="SVD50643.1"/>
    <property type="molecule type" value="Genomic_DNA"/>
</dbReference>
<dbReference type="GO" id="GO:0000932">
    <property type="term" value="C:P-body"/>
    <property type="evidence" value="ECO:0007669"/>
    <property type="project" value="TreeGrafter"/>
</dbReference>
<accession>A0A382VVW5</accession>
<dbReference type="GO" id="GO:0006402">
    <property type="term" value="P:mRNA catabolic process"/>
    <property type="evidence" value="ECO:0007669"/>
    <property type="project" value="TreeGrafter"/>
</dbReference>
<gene>
    <name evidence="3" type="ORF">METZ01_LOCUS403497</name>
</gene>
<protein>
    <submittedName>
        <fullName evidence="3">Uncharacterized protein</fullName>
    </submittedName>
</protein>
<proteinExistence type="predicted"/>
<reference evidence="3" key="1">
    <citation type="submission" date="2018-05" db="EMBL/GenBank/DDBJ databases">
        <authorList>
            <person name="Lanie J.A."/>
            <person name="Ng W.-L."/>
            <person name="Kazmierczak K.M."/>
            <person name="Andrzejewski T.M."/>
            <person name="Davidsen T.M."/>
            <person name="Wayne K.J."/>
            <person name="Tettelin H."/>
            <person name="Glass J.I."/>
            <person name="Rusch D."/>
            <person name="Podicherti R."/>
            <person name="Tsui H.-C.T."/>
            <person name="Winkler M.E."/>
        </authorList>
    </citation>
    <scope>NUCLEOTIDE SEQUENCE</scope>
</reference>
<dbReference type="InterPro" id="IPR001900">
    <property type="entry name" value="RNase_II/R"/>
</dbReference>
<dbReference type="InterPro" id="IPR012340">
    <property type="entry name" value="NA-bd_OB-fold"/>
</dbReference>
<feature type="domain" description="RNB" evidence="1">
    <location>
        <begin position="31"/>
        <end position="88"/>
    </location>
</feature>
<dbReference type="SUPFAM" id="SSF50249">
    <property type="entry name" value="Nucleic acid-binding proteins"/>
    <property type="match status" value="2"/>
</dbReference>
<feature type="non-terminal residue" evidence="3">
    <location>
        <position position="1"/>
    </location>
</feature>
<dbReference type="InterPro" id="IPR040596">
    <property type="entry name" value="RNase_II_C_S1"/>
</dbReference>
<evidence type="ECO:0000259" key="2">
    <source>
        <dbReference type="Pfam" id="PF18614"/>
    </source>
</evidence>
<dbReference type="Pfam" id="PF00773">
    <property type="entry name" value="RNB"/>
    <property type="match status" value="1"/>
</dbReference>